<dbReference type="InterPro" id="IPR036081">
    <property type="entry name" value="Translin_sf"/>
</dbReference>
<protein>
    <submittedName>
        <fullName evidence="7">TSNAX-like protein</fullName>
    </submittedName>
</protein>
<dbReference type="Pfam" id="PF01997">
    <property type="entry name" value="Translin"/>
    <property type="match status" value="1"/>
</dbReference>
<dbReference type="PANTHER" id="PTHR10741">
    <property type="entry name" value="TRANSLIN AND TRANSLIN ASSOCIATED PROTEIN X"/>
    <property type="match status" value="1"/>
</dbReference>
<evidence type="ECO:0000256" key="6">
    <source>
        <dbReference type="SAM" id="MobiDB-lite"/>
    </source>
</evidence>
<comment type="subcellular location">
    <subcellularLocation>
        <location evidence="2">Cytoplasm</location>
    </subcellularLocation>
    <subcellularLocation>
        <location evidence="1">Nucleus</location>
    </subcellularLocation>
</comment>
<dbReference type="InterPro" id="IPR002848">
    <property type="entry name" value="Translin_fam"/>
</dbReference>
<feature type="region of interest" description="Disordered" evidence="6">
    <location>
        <begin position="330"/>
        <end position="361"/>
    </location>
</feature>
<evidence type="ECO:0000313" key="7">
    <source>
        <dbReference type="EMBL" id="WAR20029.1"/>
    </source>
</evidence>
<evidence type="ECO:0000256" key="2">
    <source>
        <dbReference type="ARBA" id="ARBA00004496"/>
    </source>
</evidence>
<feature type="compositionally biased region" description="Polar residues" evidence="6">
    <location>
        <begin position="444"/>
        <end position="453"/>
    </location>
</feature>
<organism evidence="7 8">
    <name type="scientific">Mya arenaria</name>
    <name type="common">Soft-shell clam</name>
    <dbReference type="NCBI Taxonomy" id="6604"/>
    <lineage>
        <taxon>Eukaryota</taxon>
        <taxon>Metazoa</taxon>
        <taxon>Spiralia</taxon>
        <taxon>Lophotrochozoa</taxon>
        <taxon>Mollusca</taxon>
        <taxon>Bivalvia</taxon>
        <taxon>Autobranchia</taxon>
        <taxon>Heteroconchia</taxon>
        <taxon>Euheterodonta</taxon>
        <taxon>Imparidentia</taxon>
        <taxon>Neoheterodontei</taxon>
        <taxon>Myida</taxon>
        <taxon>Myoidea</taxon>
        <taxon>Myidae</taxon>
        <taxon>Mya</taxon>
    </lineage>
</organism>
<gene>
    <name evidence="7" type="ORF">MAR_001867</name>
</gene>
<comment type="similarity">
    <text evidence="3">Belongs to the translin family.</text>
</comment>
<evidence type="ECO:0000256" key="4">
    <source>
        <dbReference type="ARBA" id="ARBA00022490"/>
    </source>
</evidence>
<evidence type="ECO:0000256" key="5">
    <source>
        <dbReference type="ARBA" id="ARBA00023242"/>
    </source>
</evidence>
<dbReference type="Gene3D" id="1.20.58.200">
    <property type="entry name" value="Translin, domain 2"/>
    <property type="match status" value="1"/>
</dbReference>
<keyword evidence="5" id="KW-0539">Nucleus</keyword>
<feature type="region of interest" description="Disordered" evidence="6">
    <location>
        <begin position="425"/>
        <end position="453"/>
    </location>
</feature>
<dbReference type="InterPro" id="IPR016068">
    <property type="entry name" value="Translin_N"/>
</dbReference>
<evidence type="ECO:0000313" key="8">
    <source>
        <dbReference type="Proteomes" id="UP001164746"/>
    </source>
</evidence>
<evidence type="ECO:0000256" key="3">
    <source>
        <dbReference type="ARBA" id="ARBA00005902"/>
    </source>
</evidence>
<reference evidence="7" key="1">
    <citation type="submission" date="2022-11" db="EMBL/GenBank/DDBJ databases">
        <title>Centuries of genome instability and evolution in soft-shell clam transmissible cancer (bioRxiv).</title>
        <authorList>
            <person name="Hart S.F.M."/>
            <person name="Yonemitsu M.A."/>
            <person name="Giersch R.M."/>
            <person name="Beal B.F."/>
            <person name="Arriagada G."/>
            <person name="Davis B.W."/>
            <person name="Ostrander E.A."/>
            <person name="Goff S.P."/>
            <person name="Metzger M.J."/>
        </authorList>
    </citation>
    <scope>NUCLEOTIDE SEQUENCE</scope>
    <source>
        <strain evidence="7">MELC-2E11</strain>
        <tissue evidence="7">Siphon/mantle</tissue>
    </source>
</reference>
<sequence>MSTVHIKLRFPIKFLLDVYNVITLDTIPRLGLQIFFEAHTALLVRLDDVYFLFMSAADLVKERQVYVYGASKSAADLVKKRQVYVYGASKSAVDQSAADLVKERQVYVYGNSKSAADLLKERQVYVYGASQSGEELLKERQAYVYGASQSGEELLKERQVYVYGASQSGEELLKERQVYVYEWTDLVKERQAYVYGASQSGADLLIERQVYVYGASQSGAELVKERQSGEDLLIERQVYVYGASKSEADLVKERQSEADLVKERQVYVYGASKSEADLVKERQVYFYGALKSGADLTAQMRSPTAMGAAILYCAYYAIFVLTRVTQSIMSDRKKRNRGHEKKSQKTDLEEDSTADQQPAVDETSPVIQMFRSFQQQLDSKHDKHERIVKLSRLQEYIEALTFLFFLKNNHLISLEDVQKRLTFTDTPPVDDSQSEGASQAPVETDSTADQSNPSELKALTVWVPTSEYVLGIADLTGEMMRRAINSVGDGDLTRPFEICTFLQEMESGYSGLTNCNREVNRKLTVLRQSLRKVENACYTLRVRGSEIPKHMLVDMISKSSGAAQFIEELGVDED</sequence>
<dbReference type="CDD" id="cd14820">
    <property type="entry name" value="TRAX"/>
    <property type="match status" value="1"/>
</dbReference>
<evidence type="ECO:0000256" key="1">
    <source>
        <dbReference type="ARBA" id="ARBA00004123"/>
    </source>
</evidence>
<dbReference type="Proteomes" id="UP001164746">
    <property type="component" value="Chromosome 11"/>
</dbReference>
<dbReference type="Gene3D" id="1.20.58.190">
    <property type="entry name" value="Translin, domain 1"/>
    <property type="match status" value="2"/>
</dbReference>
<accession>A0ABY7FGM6</accession>
<keyword evidence="8" id="KW-1185">Reference proteome</keyword>
<keyword evidence="4" id="KW-0963">Cytoplasm</keyword>
<proteinExistence type="inferred from homology"/>
<dbReference type="InterPro" id="IPR016069">
    <property type="entry name" value="Translin_C"/>
</dbReference>
<dbReference type="EMBL" id="CP111022">
    <property type="protein sequence ID" value="WAR20029.1"/>
    <property type="molecule type" value="Genomic_DNA"/>
</dbReference>
<dbReference type="SUPFAM" id="SSF74784">
    <property type="entry name" value="Translin"/>
    <property type="match status" value="1"/>
</dbReference>
<name>A0ABY7FGM6_MYAAR</name>